<keyword evidence="2" id="KW-1185">Reference proteome</keyword>
<evidence type="ECO:0000313" key="1">
    <source>
        <dbReference type="EMBL" id="GCC46798.1"/>
    </source>
</evidence>
<reference evidence="1 2" key="1">
    <citation type="journal article" date="2018" name="Nat. Ecol. Evol.">
        <title>Shark genomes provide insights into elasmobranch evolution and the origin of vertebrates.</title>
        <authorList>
            <person name="Hara Y"/>
            <person name="Yamaguchi K"/>
            <person name="Onimaru K"/>
            <person name="Kadota M"/>
            <person name="Koyanagi M"/>
            <person name="Keeley SD"/>
            <person name="Tatsumi K"/>
            <person name="Tanaka K"/>
            <person name="Motone F"/>
            <person name="Kageyama Y"/>
            <person name="Nozu R"/>
            <person name="Adachi N"/>
            <person name="Nishimura O"/>
            <person name="Nakagawa R"/>
            <person name="Tanegashima C"/>
            <person name="Kiyatake I"/>
            <person name="Matsumoto R"/>
            <person name="Murakumo K"/>
            <person name="Nishida K"/>
            <person name="Terakita A"/>
            <person name="Kuratani S"/>
            <person name="Sato K"/>
            <person name="Hyodo S Kuraku.S."/>
        </authorList>
    </citation>
    <scope>NUCLEOTIDE SEQUENCE [LARGE SCALE GENOMIC DNA]</scope>
</reference>
<protein>
    <submittedName>
        <fullName evidence="1">Uncharacterized protein</fullName>
    </submittedName>
</protein>
<proteinExistence type="predicted"/>
<dbReference type="EMBL" id="BEZZ01194533">
    <property type="protein sequence ID" value="GCC46798.1"/>
    <property type="molecule type" value="Genomic_DNA"/>
</dbReference>
<accession>A0A401TW01</accession>
<comment type="caution">
    <text evidence="1">The sequence shown here is derived from an EMBL/GenBank/DDBJ whole genome shotgun (WGS) entry which is preliminary data.</text>
</comment>
<feature type="non-terminal residue" evidence="1">
    <location>
        <position position="40"/>
    </location>
</feature>
<evidence type="ECO:0000313" key="2">
    <source>
        <dbReference type="Proteomes" id="UP000287033"/>
    </source>
</evidence>
<dbReference type="AlphaFoldDB" id="A0A401TW01"/>
<name>A0A401TW01_CHIPU</name>
<gene>
    <name evidence="1" type="ORF">chiPu_0030846</name>
</gene>
<sequence length="40" mass="4401">MSLPAEKKQNSGMARIGNAHVQRMLDRPCHVNILQNTGLA</sequence>
<organism evidence="1 2">
    <name type="scientific">Chiloscyllium punctatum</name>
    <name type="common">Brownbanded bambooshark</name>
    <name type="synonym">Hemiscyllium punctatum</name>
    <dbReference type="NCBI Taxonomy" id="137246"/>
    <lineage>
        <taxon>Eukaryota</taxon>
        <taxon>Metazoa</taxon>
        <taxon>Chordata</taxon>
        <taxon>Craniata</taxon>
        <taxon>Vertebrata</taxon>
        <taxon>Chondrichthyes</taxon>
        <taxon>Elasmobranchii</taxon>
        <taxon>Galeomorphii</taxon>
        <taxon>Galeoidea</taxon>
        <taxon>Orectolobiformes</taxon>
        <taxon>Hemiscylliidae</taxon>
        <taxon>Chiloscyllium</taxon>
    </lineage>
</organism>
<dbReference type="Proteomes" id="UP000287033">
    <property type="component" value="Unassembled WGS sequence"/>
</dbReference>